<feature type="transmembrane region" description="Helical" evidence="7">
    <location>
        <begin position="827"/>
        <end position="850"/>
    </location>
</feature>
<accession>A0A7X3MEC6</accession>
<evidence type="ECO:0000313" key="10">
    <source>
        <dbReference type="EMBL" id="MXP74866.1"/>
    </source>
</evidence>
<feature type="domain" description="MacB-like periplasmic core" evidence="9">
    <location>
        <begin position="19"/>
        <end position="216"/>
    </location>
</feature>
<feature type="transmembrane region" description="Helical" evidence="7">
    <location>
        <begin position="20"/>
        <end position="43"/>
    </location>
</feature>
<evidence type="ECO:0000259" key="8">
    <source>
        <dbReference type="Pfam" id="PF02687"/>
    </source>
</evidence>
<dbReference type="GO" id="GO:0005886">
    <property type="term" value="C:plasma membrane"/>
    <property type="evidence" value="ECO:0007669"/>
    <property type="project" value="UniProtKB-SubCell"/>
</dbReference>
<feature type="transmembrane region" description="Helical" evidence="7">
    <location>
        <begin position="380"/>
        <end position="400"/>
    </location>
</feature>
<comment type="similarity">
    <text evidence="6">Belongs to the ABC-4 integral membrane protein family.</text>
</comment>
<proteinExistence type="inferred from homology"/>
<dbReference type="Pfam" id="PF02687">
    <property type="entry name" value="FtsX"/>
    <property type="match status" value="2"/>
</dbReference>
<evidence type="ECO:0000256" key="3">
    <source>
        <dbReference type="ARBA" id="ARBA00022692"/>
    </source>
</evidence>
<keyword evidence="11" id="KW-1185">Reference proteome</keyword>
<evidence type="ECO:0000256" key="7">
    <source>
        <dbReference type="SAM" id="Phobius"/>
    </source>
</evidence>
<evidence type="ECO:0000256" key="6">
    <source>
        <dbReference type="ARBA" id="ARBA00038076"/>
    </source>
</evidence>
<keyword evidence="5 7" id="KW-0472">Membrane</keyword>
<evidence type="ECO:0000313" key="11">
    <source>
        <dbReference type="Proteomes" id="UP000460412"/>
    </source>
</evidence>
<sequence length="867" mass="97724">MNIFSKITAKTMRANRVRTIVTIIGVILSTSMITAVATFGTSFQKFLVDFSISTNGNWHVAVTGTDSTQVKELTEHEDVAKAATLKTLGYAWFEPAALNSPSVPYLYVRALSKEALEMLPADMKEGRMPETADEIAVPALLLANEAEGNQTKIGDVLTLELGERSYQGVRLSQNNEYMDDEYEDDETFTPTNTRTFTVVGIYSTWPDVSFWAPGYDVLAGPTSDETTYQDVFLELKHPRQVYDFAGKNLEQEGTTVMYNSSLLRWLGIVDNSNLTIVLTGLLGILIAVIMAGSITLIYNAFSISLRERTVQFGLLCSIGATKKQLRRSMRYEAFFVSAVGIPLGLLAGVGGIGVTLHYIGKGLTNWIHGTKQGIPLYVPVWALALAAAIAFVTIMISVWIPSRRIRKITPMEAIRSSTDIRIRPNEVKTRKWVSAVFGLEGMMAQKNYKRDRRKYRATVISLTMSIGLFTAAGLFNMYLLKTGAFVLSPPETDLKYTIYADVDENEADVEDVINHTEGIHTVSKHYVKTVYFPVPKEWAQTGLLSVYSQEISPENDRYWIHGTMLILGDEDFRKFAREQKVNVSSYQNSGHIKVLYLNTAKNFNPETDRYEKQTIFPEEPDQLFDGGYLEYDDEGLAAVFNKTMEFELADAINQMPDSFEDYSDRIVMILPESMYQKFYDSFQTELLNAVYAIQCENSTETFRELEARMEEKQLSDCGYLQNVREEYETDRNTIIAMKVLTYGFVILISLIAVANVFHTISTNLMLRRKEFAMLRSMGMSPKGFQKMMNYECLIYGIRSLIYGFLFTGLISAALYRTLGAGADVEFLIPWGYLSVAAIGVFLVVFLTMLYTMGVIRKNNIVDELKMN</sequence>
<dbReference type="Pfam" id="PF12704">
    <property type="entry name" value="MacB_PCD"/>
    <property type="match status" value="1"/>
</dbReference>
<evidence type="ECO:0000256" key="1">
    <source>
        <dbReference type="ARBA" id="ARBA00004651"/>
    </source>
</evidence>
<comment type="subcellular location">
    <subcellularLocation>
        <location evidence="1">Cell membrane</location>
        <topology evidence="1">Multi-pass membrane protein</topology>
    </subcellularLocation>
</comment>
<feature type="transmembrane region" description="Helical" evidence="7">
    <location>
        <begin position="787"/>
        <end position="815"/>
    </location>
</feature>
<keyword evidence="2" id="KW-1003">Cell membrane</keyword>
<dbReference type="InterPro" id="IPR025857">
    <property type="entry name" value="MacB_PCD"/>
</dbReference>
<reference evidence="10 11" key="1">
    <citation type="submission" date="2019-12" db="EMBL/GenBank/DDBJ databases">
        <title>Sporaefaciens musculi gen. nov., sp. nov., a novel bacterium isolated from the caecum of an obese mouse.</title>
        <authorList>
            <person name="Rasmussen T.S."/>
            <person name="Streidl T."/>
            <person name="Hitch T.C.A."/>
            <person name="Wortmann E."/>
            <person name="Deptula P."/>
            <person name="Hansen M."/>
            <person name="Nielsen D.S."/>
            <person name="Clavel T."/>
            <person name="Vogensen F.K."/>
        </authorList>
    </citation>
    <scope>NUCLEOTIDE SEQUENCE [LARGE SCALE GENOMIC DNA]</scope>
    <source>
        <strain evidence="10 11">WCA-9-b2</strain>
    </source>
</reference>
<feature type="transmembrane region" description="Helical" evidence="7">
    <location>
        <begin position="459"/>
        <end position="480"/>
    </location>
</feature>
<feature type="domain" description="ABC3 transporter permease C-terminal" evidence="8">
    <location>
        <begin position="744"/>
        <end position="859"/>
    </location>
</feature>
<dbReference type="EMBL" id="WUQX01000001">
    <property type="protein sequence ID" value="MXP74866.1"/>
    <property type="molecule type" value="Genomic_DNA"/>
</dbReference>
<dbReference type="PANTHER" id="PTHR30572">
    <property type="entry name" value="MEMBRANE COMPONENT OF TRANSPORTER-RELATED"/>
    <property type="match status" value="1"/>
</dbReference>
<keyword evidence="3 7" id="KW-0812">Transmembrane</keyword>
<feature type="domain" description="ABC3 transporter permease C-terminal" evidence="8">
    <location>
        <begin position="284"/>
        <end position="410"/>
    </location>
</feature>
<dbReference type="InterPro" id="IPR003838">
    <property type="entry name" value="ABC3_permease_C"/>
</dbReference>
<dbReference type="Proteomes" id="UP000460412">
    <property type="component" value="Unassembled WGS sequence"/>
</dbReference>
<feature type="transmembrane region" description="Helical" evidence="7">
    <location>
        <begin position="739"/>
        <end position="766"/>
    </location>
</feature>
<feature type="transmembrane region" description="Helical" evidence="7">
    <location>
        <begin position="274"/>
        <end position="298"/>
    </location>
</feature>
<dbReference type="PANTHER" id="PTHR30572:SF4">
    <property type="entry name" value="ABC TRANSPORTER PERMEASE YTRF"/>
    <property type="match status" value="1"/>
</dbReference>
<dbReference type="GO" id="GO:0022857">
    <property type="term" value="F:transmembrane transporter activity"/>
    <property type="evidence" value="ECO:0007669"/>
    <property type="project" value="TreeGrafter"/>
</dbReference>
<organism evidence="10 11">
    <name type="scientific">Sporofaciens musculi</name>
    <dbReference type="NCBI Taxonomy" id="2681861"/>
    <lineage>
        <taxon>Bacteria</taxon>
        <taxon>Bacillati</taxon>
        <taxon>Bacillota</taxon>
        <taxon>Clostridia</taxon>
        <taxon>Lachnospirales</taxon>
        <taxon>Lachnospiraceae</taxon>
        <taxon>Sporofaciens</taxon>
    </lineage>
</organism>
<protein>
    <submittedName>
        <fullName evidence="10">FtsX-like permease family protein</fullName>
    </submittedName>
</protein>
<feature type="transmembrane region" description="Helical" evidence="7">
    <location>
        <begin position="333"/>
        <end position="360"/>
    </location>
</feature>
<comment type="caution">
    <text evidence="10">The sequence shown here is derived from an EMBL/GenBank/DDBJ whole genome shotgun (WGS) entry which is preliminary data.</text>
</comment>
<evidence type="ECO:0000259" key="9">
    <source>
        <dbReference type="Pfam" id="PF12704"/>
    </source>
</evidence>
<evidence type="ECO:0000256" key="4">
    <source>
        <dbReference type="ARBA" id="ARBA00022989"/>
    </source>
</evidence>
<dbReference type="InterPro" id="IPR050250">
    <property type="entry name" value="Macrolide_Exporter_MacB"/>
</dbReference>
<name>A0A7X3MEC6_9FIRM</name>
<evidence type="ECO:0000256" key="5">
    <source>
        <dbReference type="ARBA" id="ARBA00023136"/>
    </source>
</evidence>
<dbReference type="RefSeq" id="WP_159750196.1">
    <property type="nucleotide sequence ID" value="NZ_CASSPE010000005.1"/>
</dbReference>
<gene>
    <name evidence="10" type="ORF">GN277_05555</name>
</gene>
<evidence type="ECO:0000256" key="2">
    <source>
        <dbReference type="ARBA" id="ARBA00022475"/>
    </source>
</evidence>
<keyword evidence="4 7" id="KW-1133">Transmembrane helix</keyword>
<dbReference type="AlphaFoldDB" id="A0A7X3MEC6"/>